<dbReference type="Gene3D" id="3.30.70.3490">
    <property type="match status" value="1"/>
</dbReference>
<dbReference type="GO" id="GO:0016020">
    <property type="term" value="C:membrane"/>
    <property type="evidence" value="ECO:0007669"/>
    <property type="project" value="TreeGrafter"/>
</dbReference>
<comment type="similarity">
    <text evidence="1">Belongs to the OSBP family.</text>
</comment>
<dbReference type="Proteomes" id="UP001309876">
    <property type="component" value="Unassembled WGS sequence"/>
</dbReference>
<organism evidence="3 4">
    <name type="scientific">Lithohypha guttulata</name>
    <dbReference type="NCBI Taxonomy" id="1690604"/>
    <lineage>
        <taxon>Eukaryota</taxon>
        <taxon>Fungi</taxon>
        <taxon>Dikarya</taxon>
        <taxon>Ascomycota</taxon>
        <taxon>Pezizomycotina</taxon>
        <taxon>Eurotiomycetes</taxon>
        <taxon>Chaetothyriomycetidae</taxon>
        <taxon>Chaetothyriales</taxon>
        <taxon>Trichomeriaceae</taxon>
        <taxon>Lithohypha</taxon>
    </lineage>
</organism>
<accession>A0AAN7TEP5</accession>
<dbReference type="AlphaFoldDB" id="A0AAN7TEP5"/>
<dbReference type="InterPro" id="IPR000648">
    <property type="entry name" value="Oxysterol-bd"/>
</dbReference>
<feature type="compositionally biased region" description="Low complexity" evidence="2">
    <location>
        <begin position="206"/>
        <end position="217"/>
    </location>
</feature>
<reference evidence="3 4" key="1">
    <citation type="submission" date="2023-08" db="EMBL/GenBank/DDBJ databases">
        <title>Black Yeasts Isolated from many extreme environments.</title>
        <authorList>
            <person name="Coleine C."/>
            <person name="Stajich J.E."/>
            <person name="Selbmann L."/>
        </authorList>
    </citation>
    <scope>NUCLEOTIDE SEQUENCE [LARGE SCALE GENOMIC DNA]</scope>
    <source>
        <strain evidence="3 4">CCFEE 5910</strain>
    </source>
</reference>
<protein>
    <submittedName>
        <fullName evidence="3">Oxysterol-binding protein OBPa</fullName>
    </submittedName>
</protein>
<evidence type="ECO:0000256" key="1">
    <source>
        <dbReference type="ARBA" id="ARBA00008842"/>
    </source>
</evidence>
<name>A0AAN7TEP5_9EURO</name>
<dbReference type="EMBL" id="JAVRRJ010000001">
    <property type="protein sequence ID" value="KAK5091394.1"/>
    <property type="molecule type" value="Genomic_DNA"/>
</dbReference>
<dbReference type="Pfam" id="PF01237">
    <property type="entry name" value="Oxysterol_BP"/>
    <property type="match status" value="1"/>
</dbReference>
<dbReference type="PANTHER" id="PTHR10972:SF102">
    <property type="entry name" value="OXYSTEROL-BINDING PROTEIN"/>
    <property type="match status" value="1"/>
</dbReference>
<feature type="region of interest" description="Disordered" evidence="2">
    <location>
        <begin position="206"/>
        <end position="349"/>
    </location>
</feature>
<proteinExistence type="inferred from homology"/>
<gene>
    <name evidence="3" type="primary">OSH6</name>
    <name evidence="3" type="ORF">LTR05_001577</name>
</gene>
<evidence type="ECO:0000313" key="4">
    <source>
        <dbReference type="Proteomes" id="UP001309876"/>
    </source>
</evidence>
<feature type="compositionally biased region" description="Pro residues" evidence="2">
    <location>
        <begin position="226"/>
        <end position="235"/>
    </location>
</feature>
<dbReference type="SUPFAM" id="SSF144000">
    <property type="entry name" value="Oxysterol-binding protein-like"/>
    <property type="match status" value="1"/>
</dbReference>
<evidence type="ECO:0000313" key="3">
    <source>
        <dbReference type="EMBL" id="KAK5091394.1"/>
    </source>
</evidence>
<dbReference type="GO" id="GO:0005829">
    <property type="term" value="C:cytosol"/>
    <property type="evidence" value="ECO:0007669"/>
    <property type="project" value="TreeGrafter"/>
</dbReference>
<dbReference type="Gene3D" id="2.40.160.120">
    <property type="match status" value="1"/>
</dbReference>
<evidence type="ECO:0000256" key="2">
    <source>
        <dbReference type="SAM" id="MobiDB-lite"/>
    </source>
</evidence>
<dbReference type="GO" id="GO:0032541">
    <property type="term" value="C:cortical endoplasmic reticulum"/>
    <property type="evidence" value="ECO:0007669"/>
    <property type="project" value="TreeGrafter"/>
</dbReference>
<keyword evidence="4" id="KW-1185">Reference proteome</keyword>
<dbReference type="GO" id="GO:0032934">
    <property type="term" value="F:sterol binding"/>
    <property type="evidence" value="ECO:0007669"/>
    <property type="project" value="TreeGrafter"/>
</dbReference>
<dbReference type="PANTHER" id="PTHR10972">
    <property type="entry name" value="OXYSTEROL-BINDING PROTEIN-RELATED"/>
    <property type="match status" value="1"/>
</dbReference>
<dbReference type="InterPro" id="IPR037239">
    <property type="entry name" value="OSBP_sf"/>
</dbReference>
<comment type="caution">
    <text evidence="3">The sequence shown here is derived from an EMBL/GenBank/DDBJ whole genome shotgun (WGS) entry which is preliminary data.</text>
</comment>
<sequence>MYARGILFGKMKYELGDHSYVHCPENNLSADIEFKVKGWVSGGYNAIGGYIKNDKTGEQYYELSGTWTGEMYAKDLKTGKKTLLFDATHAKHTPPKARPVEEQGERESQRLWQHVCKAVHVADHTVATDEKAKIEERQRQEAAERQEQGVEWRPKLFRAVDARPGGKDEGEEDLEWVLDADIDVRAPPEQIVQQILSIAPILPGQQQQAISQKQSRAPPAPERHAPPPQAQPQPQPQSHATSLIDLDSRPYDTVRSQPAPSRAEPIAGNPMHPTSNPKQIPGTEPTAQAPFAGNPPRGGSLMDHDDGPLSSRMEGMSLHQPLAPSAQSRPIQRTDSKTSETDVFVDAQG</sequence>